<sequence>MTGTLVSIDGGKSALRLLVATGEHRQTGTGPGMLYLPGEDGVDRIVEGVRQAAATVELPDTVAGVVAGLTGVPGDPALRRQLTRRLAELFGGPALVVTDVYLAHAGALNGPGTVLCVGTGTNVLAVGEGGEHTTLDGWGPLLGDRGSAYAIGLAGLRAASAALDGVGRDTVLTGRFEQTVGGTDLASLQRFYRDPGVVALVAGFARQVLGAAGRDPVATALCHAAAADLADLARAAVTRRPDAGRRVAHSGRLVSSNAALRQELADQLAARGLELVEPLGSPLEGGLTLVHGAPPYTNLAEKGDNA</sequence>
<evidence type="ECO:0000313" key="3">
    <source>
        <dbReference type="Proteomes" id="UP000185696"/>
    </source>
</evidence>
<keyword evidence="3" id="KW-1185">Reference proteome</keyword>
<proteinExistence type="predicted"/>
<feature type="domain" description="ATPase BadF/BadG/BcrA/BcrD type" evidence="1">
    <location>
        <begin position="38"/>
        <end position="271"/>
    </location>
</feature>
<name>A0A7Z0WS39_9PSEU</name>
<dbReference type="PANTHER" id="PTHR43190">
    <property type="entry name" value="N-ACETYL-D-GLUCOSAMINE KINASE"/>
    <property type="match status" value="1"/>
</dbReference>
<dbReference type="AlphaFoldDB" id="A0A7Z0WS39"/>
<dbReference type="SUPFAM" id="SSF53067">
    <property type="entry name" value="Actin-like ATPase domain"/>
    <property type="match status" value="2"/>
</dbReference>
<dbReference type="InterPro" id="IPR002731">
    <property type="entry name" value="ATPase_BadF"/>
</dbReference>
<reference evidence="2 3" key="1">
    <citation type="submission" date="2016-12" db="EMBL/GenBank/DDBJ databases">
        <title>The draft genome sequence of Actinophytocola xinjiangensis.</title>
        <authorList>
            <person name="Wang W."/>
            <person name="Yuan L."/>
        </authorList>
    </citation>
    <scope>NUCLEOTIDE SEQUENCE [LARGE SCALE GENOMIC DNA]</scope>
    <source>
        <strain evidence="2 3">CGMCC 4.4663</strain>
    </source>
</reference>
<dbReference type="InterPro" id="IPR043129">
    <property type="entry name" value="ATPase_NBD"/>
</dbReference>
<dbReference type="InterPro" id="IPR052519">
    <property type="entry name" value="Euk-type_GlcNAc_Kinase"/>
</dbReference>
<dbReference type="Gene3D" id="3.30.420.40">
    <property type="match status" value="2"/>
</dbReference>
<dbReference type="RefSeq" id="WP_075130821.1">
    <property type="nucleotide sequence ID" value="NZ_MSIF01000001.1"/>
</dbReference>
<comment type="caution">
    <text evidence="2">The sequence shown here is derived from an EMBL/GenBank/DDBJ whole genome shotgun (WGS) entry which is preliminary data.</text>
</comment>
<protein>
    <recommendedName>
        <fullName evidence="1">ATPase BadF/BadG/BcrA/BcrD type domain-containing protein</fullName>
    </recommendedName>
</protein>
<dbReference type="OrthoDB" id="5524856at2"/>
<organism evidence="2 3">
    <name type="scientific">Actinophytocola xinjiangensis</name>
    <dbReference type="NCBI Taxonomy" id="485602"/>
    <lineage>
        <taxon>Bacteria</taxon>
        <taxon>Bacillati</taxon>
        <taxon>Actinomycetota</taxon>
        <taxon>Actinomycetes</taxon>
        <taxon>Pseudonocardiales</taxon>
        <taxon>Pseudonocardiaceae</taxon>
    </lineage>
</organism>
<accession>A0A7Z0WS39</accession>
<evidence type="ECO:0000313" key="2">
    <source>
        <dbReference type="EMBL" id="OLF13873.1"/>
    </source>
</evidence>
<dbReference type="EMBL" id="MSIF01000001">
    <property type="protein sequence ID" value="OLF13873.1"/>
    <property type="molecule type" value="Genomic_DNA"/>
</dbReference>
<dbReference type="PANTHER" id="PTHR43190:SF3">
    <property type="entry name" value="N-ACETYL-D-GLUCOSAMINE KINASE"/>
    <property type="match status" value="1"/>
</dbReference>
<evidence type="ECO:0000259" key="1">
    <source>
        <dbReference type="Pfam" id="PF01869"/>
    </source>
</evidence>
<gene>
    <name evidence="2" type="ORF">BLA60_01415</name>
</gene>
<dbReference type="Pfam" id="PF01869">
    <property type="entry name" value="BcrAD_BadFG"/>
    <property type="match status" value="1"/>
</dbReference>
<dbReference type="Proteomes" id="UP000185696">
    <property type="component" value="Unassembled WGS sequence"/>
</dbReference>